<dbReference type="Proteomes" id="UP001596254">
    <property type="component" value="Unassembled WGS sequence"/>
</dbReference>
<gene>
    <name evidence="1" type="ORF">ACFP1G_01805</name>
</gene>
<evidence type="ECO:0000313" key="2">
    <source>
        <dbReference type="Proteomes" id="UP001596254"/>
    </source>
</evidence>
<evidence type="ECO:0008006" key="3">
    <source>
        <dbReference type="Google" id="ProtNLM"/>
    </source>
</evidence>
<reference evidence="2" key="1">
    <citation type="journal article" date="2019" name="Int. J. Syst. Evol. Microbiol.">
        <title>The Global Catalogue of Microorganisms (GCM) 10K type strain sequencing project: providing services to taxonomists for standard genome sequencing and annotation.</title>
        <authorList>
            <consortium name="The Broad Institute Genomics Platform"/>
            <consortium name="The Broad Institute Genome Sequencing Center for Infectious Disease"/>
            <person name="Wu L."/>
            <person name="Ma J."/>
        </authorList>
    </citation>
    <scope>NUCLEOTIDE SEQUENCE [LARGE SCALE GENOMIC DNA]</scope>
    <source>
        <strain evidence="2">CCM 8905</strain>
    </source>
</reference>
<comment type="caution">
    <text evidence="1">The sequence shown here is derived from an EMBL/GenBank/DDBJ whole genome shotgun (WGS) entry which is preliminary data.</text>
</comment>
<dbReference type="RefSeq" id="WP_125694247.1">
    <property type="nucleotide sequence ID" value="NZ_JBHSSK010000006.1"/>
</dbReference>
<protein>
    <recommendedName>
        <fullName evidence="3">HTH marR-type domain-containing protein</fullName>
    </recommendedName>
</protein>
<accession>A0ABW1SQ36</accession>
<proteinExistence type="predicted"/>
<dbReference type="EMBL" id="JBHSSK010000006">
    <property type="protein sequence ID" value="MFC6206212.1"/>
    <property type="molecule type" value="Genomic_DNA"/>
</dbReference>
<name>A0ABW1SQ36_9LACO</name>
<sequence>MAEFMFKNGIGAFVQRLNEVLDYLKPTEISLVEELLRVAVEPDQLVTMGELQQQLGVTKTDLAMSFRELVAWDLIAWVPTSAVKTEWDQRRLVNEH</sequence>
<evidence type="ECO:0000313" key="1">
    <source>
        <dbReference type="EMBL" id="MFC6206212.1"/>
    </source>
</evidence>
<keyword evidence="2" id="KW-1185">Reference proteome</keyword>
<organism evidence="1 2">
    <name type="scientific">Levilactobacillus tongjiangensis</name>
    <dbReference type="NCBI Taxonomy" id="2486023"/>
    <lineage>
        <taxon>Bacteria</taxon>
        <taxon>Bacillati</taxon>
        <taxon>Bacillota</taxon>
        <taxon>Bacilli</taxon>
        <taxon>Lactobacillales</taxon>
        <taxon>Lactobacillaceae</taxon>
        <taxon>Levilactobacillus</taxon>
    </lineage>
</organism>